<dbReference type="PROSITE" id="PS00463">
    <property type="entry name" value="ZN2_CY6_FUNGAL_1"/>
    <property type="match status" value="1"/>
</dbReference>
<dbReference type="EMBL" id="JAPZBU010000004">
    <property type="protein sequence ID" value="KAJ5407788.1"/>
    <property type="molecule type" value="Genomic_DNA"/>
</dbReference>
<evidence type="ECO:0000313" key="7">
    <source>
        <dbReference type="EMBL" id="KAJ5407788.1"/>
    </source>
</evidence>
<comment type="caution">
    <text evidence="7">The sequence shown here is derived from an EMBL/GenBank/DDBJ whole genome shotgun (WGS) entry which is preliminary data.</text>
</comment>
<feature type="compositionally biased region" description="Basic and acidic residues" evidence="5">
    <location>
        <begin position="49"/>
        <end position="62"/>
    </location>
</feature>
<dbReference type="GO" id="GO:0000981">
    <property type="term" value="F:DNA-binding transcription factor activity, RNA polymerase II-specific"/>
    <property type="evidence" value="ECO:0007669"/>
    <property type="project" value="InterPro"/>
</dbReference>
<feature type="domain" description="Zn(2)-C6 fungal-type" evidence="6">
    <location>
        <begin position="10"/>
        <end position="38"/>
    </location>
</feature>
<evidence type="ECO:0000256" key="5">
    <source>
        <dbReference type="SAM" id="MobiDB-lite"/>
    </source>
</evidence>
<keyword evidence="8" id="KW-1185">Reference proteome</keyword>
<dbReference type="Pfam" id="PF00172">
    <property type="entry name" value="Zn_clus"/>
    <property type="match status" value="1"/>
</dbReference>
<keyword evidence="4" id="KW-0539">Nucleus</keyword>
<dbReference type="InterPro" id="IPR021858">
    <property type="entry name" value="Fun_TF"/>
</dbReference>
<evidence type="ECO:0000313" key="8">
    <source>
        <dbReference type="Proteomes" id="UP001147747"/>
    </source>
</evidence>
<dbReference type="Pfam" id="PF11951">
    <property type="entry name" value="Fungal_trans_2"/>
    <property type="match status" value="1"/>
</dbReference>
<sequence length="551" mass="61416">MVYGGKPSTGCHLCRKRKIKCDEGRPGCRNCGVYGRPCPGYRPDAVFRNETRKTERLVRKDASSSSSDSDSQNTTTPSTPADHSGVIDIRRGNQTREHSLTTIQIADSTWEHRAICYFFDQYTISAEFEDGMSHLEYVPNLYARAVERNDWKASSSCLRHAVDATSLMTFGNISNAPQFVMKARQGYGKALRSLRDALAEPSTAVQDETFAAVVLLSLFEDISGERNGLYSSHTAGFEFLMKVRGEGQLESQMGRDMFNFAFTHTVCLFTAHIFQKHGIDFFLLQFVEILALGDKPRYDINWVLSFLDSNDPIERLMLAASKISTLMLAIQSSSKPPDQATVESWISLGRECDFELSQWTLHLTERWLPLVVYSSQGDALLTYNHISNTVVWNYYRAARVMLQQLLLNLNRSLLAIMKKKSKRGGSASTQSPLSEDSLRAIIQEMTTDVCRSIPFSLGDVDTLGRSIRTTDGNWTIRAGQGYGLLWPMWYILSSGMPTPEQVSQIRTVLSRVGSKLGIKLALTLAREAERIRGDLSSGGAPESAPESGLSS</sequence>
<evidence type="ECO:0000256" key="3">
    <source>
        <dbReference type="ARBA" id="ARBA00023163"/>
    </source>
</evidence>
<dbReference type="InterPro" id="IPR036864">
    <property type="entry name" value="Zn2-C6_fun-type_DNA-bd_sf"/>
</dbReference>
<reference evidence="7" key="2">
    <citation type="journal article" date="2023" name="IMA Fungus">
        <title>Comparative genomic study of the Penicillium genus elucidates a diverse pangenome and 15 lateral gene transfer events.</title>
        <authorList>
            <person name="Petersen C."/>
            <person name="Sorensen T."/>
            <person name="Nielsen M.R."/>
            <person name="Sondergaard T.E."/>
            <person name="Sorensen J.L."/>
            <person name="Fitzpatrick D.A."/>
            <person name="Frisvad J.C."/>
            <person name="Nielsen K.L."/>
        </authorList>
    </citation>
    <scope>NUCLEOTIDE SEQUENCE</scope>
    <source>
        <strain evidence="7">IBT 29677</strain>
    </source>
</reference>
<reference evidence="7" key="1">
    <citation type="submission" date="2022-12" db="EMBL/GenBank/DDBJ databases">
        <authorList>
            <person name="Petersen C."/>
        </authorList>
    </citation>
    <scope>NUCLEOTIDE SEQUENCE</scope>
    <source>
        <strain evidence="7">IBT 29677</strain>
    </source>
</reference>
<evidence type="ECO:0000256" key="2">
    <source>
        <dbReference type="ARBA" id="ARBA00023125"/>
    </source>
</evidence>
<dbReference type="PANTHER" id="PTHR38791">
    <property type="entry name" value="ZN(II)2CYS6 TRANSCRIPTION FACTOR (EUROFUNG)-RELATED-RELATED"/>
    <property type="match status" value="1"/>
</dbReference>
<dbReference type="GO" id="GO:0008270">
    <property type="term" value="F:zinc ion binding"/>
    <property type="evidence" value="ECO:0007669"/>
    <property type="project" value="InterPro"/>
</dbReference>
<dbReference type="RefSeq" id="XP_056492103.1">
    <property type="nucleotide sequence ID" value="XM_056626308.1"/>
</dbReference>
<keyword evidence="2" id="KW-0238">DNA-binding</keyword>
<proteinExistence type="predicted"/>
<dbReference type="PANTHER" id="PTHR38791:SF12">
    <property type="entry name" value="TRANSCRIPTION FACTOR DOMAIN-CONTAINING PROTEIN-RELATED"/>
    <property type="match status" value="1"/>
</dbReference>
<dbReference type="SMART" id="SM00066">
    <property type="entry name" value="GAL4"/>
    <property type="match status" value="1"/>
</dbReference>
<dbReference type="CDD" id="cd00067">
    <property type="entry name" value="GAL4"/>
    <property type="match status" value="1"/>
</dbReference>
<keyword evidence="1" id="KW-0805">Transcription regulation</keyword>
<dbReference type="PROSITE" id="PS50048">
    <property type="entry name" value="ZN2_CY6_FUNGAL_2"/>
    <property type="match status" value="1"/>
</dbReference>
<dbReference type="SUPFAM" id="SSF57701">
    <property type="entry name" value="Zn2/Cys6 DNA-binding domain"/>
    <property type="match status" value="1"/>
</dbReference>
<evidence type="ECO:0000256" key="4">
    <source>
        <dbReference type="ARBA" id="ARBA00023242"/>
    </source>
</evidence>
<feature type="compositionally biased region" description="Polar residues" evidence="5">
    <location>
        <begin position="72"/>
        <end position="81"/>
    </location>
</feature>
<name>A0A9X0BCL9_9EURO</name>
<organism evidence="7 8">
    <name type="scientific">Penicillium cosmopolitanum</name>
    <dbReference type="NCBI Taxonomy" id="1131564"/>
    <lineage>
        <taxon>Eukaryota</taxon>
        <taxon>Fungi</taxon>
        <taxon>Dikarya</taxon>
        <taxon>Ascomycota</taxon>
        <taxon>Pezizomycotina</taxon>
        <taxon>Eurotiomycetes</taxon>
        <taxon>Eurotiomycetidae</taxon>
        <taxon>Eurotiales</taxon>
        <taxon>Aspergillaceae</taxon>
        <taxon>Penicillium</taxon>
    </lineage>
</organism>
<feature type="region of interest" description="Disordered" evidence="5">
    <location>
        <begin position="49"/>
        <end position="93"/>
    </location>
</feature>
<keyword evidence="3" id="KW-0804">Transcription</keyword>
<gene>
    <name evidence="7" type="ORF">N7509_001671</name>
</gene>
<protein>
    <submittedName>
        <fullName evidence="7">Transcriptional regulator family: Fungal Specific TF</fullName>
    </submittedName>
</protein>
<accession>A0A9X0BCL9</accession>
<dbReference type="GO" id="GO:0003677">
    <property type="term" value="F:DNA binding"/>
    <property type="evidence" value="ECO:0007669"/>
    <property type="project" value="UniProtKB-KW"/>
</dbReference>
<dbReference type="Gene3D" id="4.10.240.10">
    <property type="entry name" value="Zn(2)-C6 fungal-type DNA-binding domain"/>
    <property type="match status" value="1"/>
</dbReference>
<dbReference type="InterPro" id="IPR001138">
    <property type="entry name" value="Zn2Cys6_DnaBD"/>
</dbReference>
<dbReference type="GeneID" id="81365288"/>
<evidence type="ECO:0000256" key="1">
    <source>
        <dbReference type="ARBA" id="ARBA00023015"/>
    </source>
</evidence>
<dbReference type="AlphaFoldDB" id="A0A9X0BCL9"/>
<dbReference type="OrthoDB" id="4491390at2759"/>
<dbReference type="InterPro" id="IPR053175">
    <property type="entry name" value="DHMBA_Reg_Transcription_Factor"/>
</dbReference>
<dbReference type="Proteomes" id="UP001147747">
    <property type="component" value="Unassembled WGS sequence"/>
</dbReference>
<evidence type="ECO:0000259" key="6">
    <source>
        <dbReference type="PROSITE" id="PS50048"/>
    </source>
</evidence>